<dbReference type="AlphaFoldDB" id="K9W869"/>
<dbReference type="InterPro" id="IPR008984">
    <property type="entry name" value="SMAD_FHA_dom_sf"/>
</dbReference>
<dbReference type="CDD" id="cd00060">
    <property type="entry name" value="FHA"/>
    <property type="match status" value="1"/>
</dbReference>
<protein>
    <submittedName>
        <fullName evidence="2">FHA domain-containing protein</fullName>
    </submittedName>
</protein>
<dbReference type="KEGG" id="mic:Mic7113_0510"/>
<proteinExistence type="predicted"/>
<name>K9W869_9CYAN</name>
<dbReference type="EMBL" id="CP003630">
    <property type="protein sequence ID" value="AFZ16428.1"/>
    <property type="molecule type" value="Genomic_DNA"/>
</dbReference>
<evidence type="ECO:0000313" key="3">
    <source>
        <dbReference type="Proteomes" id="UP000010471"/>
    </source>
</evidence>
<dbReference type="PROSITE" id="PS50006">
    <property type="entry name" value="FHA_DOMAIN"/>
    <property type="match status" value="1"/>
</dbReference>
<dbReference type="RefSeq" id="WP_015180592.1">
    <property type="nucleotide sequence ID" value="NC_019738.1"/>
</dbReference>
<reference evidence="2 3" key="1">
    <citation type="submission" date="2012-06" db="EMBL/GenBank/DDBJ databases">
        <title>Finished chromosome of genome of Microcoleus sp. PCC 7113.</title>
        <authorList>
            <consortium name="US DOE Joint Genome Institute"/>
            <person name="Gugger M."/>
            <person name="Coursin T."/>
            <person name="Rippka R."/>
            <person name="Tandeau De Marsac N."/>
            <person name="Huntemann M."/>
            <person name="Wei C.-L."/>
            <person name="Han J."/>
            <person name="Detter J.C."/>
            <person name="Han C."/>
            <person name="Tapia R."/>
            <person name="Chen A."/>
            <person name="Kyrpides N."/>
            <person name="Mavromatis K."/>
            <person name="Markowitz V."/>
            <person name="Szeto E."/>
            <person name="Ivanova N."/>
            <person name="Pagani I."/>
            <person name="Pati A."/>
            <person name="Goodwin L."/>
            <person name="Nordberg H.P."/>
            <person name="Cantor M.N."/>
            <person name="Hua S.X."/>
            <person name="Woyke T."/>
            <person name="Kerfeld C.A."/>
        </authorList>
    </citation>
    <scope>NUCLEOTIDE SEQUENCE [LARGE SCALE GENOMIC DNA]</scope>
    <source>
        <strain evidence="2 3">PCC 7113</strain>
    </source>
</reference>
<dbReference type="STRING" id="1173027.Mic7113_0510"/>
<dbReference type="Gene3D" id="2.60.200.20">
    <property type="match status" value="1"/>
</dbReference>
<feature type="domain" description="FHA" evidence="1">
    <location>
        <begin position="31"/>
        <end position="83"/>
    </location>
</feature>
<evidence type="ECO:0000259" key="1">
    <source>
        <dbReference type="PROSITE" id="PS50006"/>
    </source>
</evidence>
<evidence type="ECO:0000313" key="2">
    <source>
        <dbReference type="EMBL" id="AFZ16428.1"/>
    </source>
</evidence>
<dbReference type="SUPFAM" id="SSF49879">
    <property type="entry name" value="SMAD/FHA domain"/>
    <property type="match status" value="1"/>
</dbReference>
<accession>K9W869</accession>
<dbReference type="InterPro" id="IPR000253">
    <property type="entry name" value="FHA_dom"/>
</dbReference>
<keyword evidence="3" id="KW-1185">Reference proteome</keyword>
<dbReference type="Proteomes" id="UP000010471">
    <property type="component" value="Chromosome"/>
</dbReference>
<dbReference type="Pfam" id="PF00498">
    <property type="entry name" value="FHA"/>
    <property type="match status" value="1"/>
</dbReference>
<dbReference type="PATRIC" id="fig|1173027.3.peg.563"/>
<organism evidence="2 3">
    <name type="scientific">Allocoleopsis franciscana PCC 7113</name>
    <dbReference type="NCBI Taxonomy" id="1173027"/>
    <lineage>
        <taxon>Bacteria</taxon>
        <taxon>Bacillati</taxon>
        <taxon>Cyanobacteriota</taxon>
        <taxon>Cyanophyceae</taxon>
        <taxon>Coleofasciculales</taxon>
        <taxon>Coleofasciculaceae</taxon>
        <taxon>Allocoleopsis</taxon>
        <taxon>Allocoleopsis franciscana</taxon>
    </lineage>
</organism>
<gene>
    <name evidence="2" type="ORF">Mic7113_0510</name>
</gene>
<dbReference type="HOGENOM" id="CLU_1523679_0_0_3"/>
<sequence length="181" mass="19823">MCELILEWLQAGQLRRETIRHPQLSKSPGTVRLGRNPEECDIVLSDPTVSGLHVEIFFNHSSQIFCLRNLRHTNPPVVDDKQIVAAEVPLRQGSIIALGQLELKVVAVTFGKPNQGIPRTILLPPQPSQAANQPAPGTVSYGLECPKCHRVSPYEQLEWGCQWCGTSLAAAASVLMSPNSN</sequence>
<dbReference type="OrthoDB" id="510048at2"/>
<dbReference type="eggNOG" id="COG1716">
    <property type="taxonomic scope" value="Bacteria"/>
</dbReference>